<proteinExistence type="predicted"/>
<dbReference type="InterPro" id="IPR035983">
    <property type="entry name" value="Hect_E3_ubiquitin_ligase"/>
</dbReference>
<dbReference type="STRING" id="46245.A0A0R3P2J1"/>
<reference evidence="1" key="2">
    <citation type="journal article" date="2007" name="Nature">
        <title>Evolution of genes and genomes on the Drosophila phylogeny.</title>
        <authorList>
            <consortium name="Drosophila 12 Genomes Consortium"/>
            <person name="Clark A.G."/>
            <person name="Eisen M.B."/>
            <person name="Smith D.R."/>
            <person name="Bergman C.M."/>
            <person name="Oliver B."/>
            <person name="Markow T.A."/>
            <person name="Kaufman T.C."/>
            <person name="Kellis M."/>
            <person name="Gelbart W."/>
            <person name="Iyer V.N."/>
            <person name="Pollard D.A."/>
            <person name="Sackton T.B."/>
            <person name="Larracuente A.M."/>
            <person name="Singh N.D."/>
            <person name="Abad J.P."/>
            <person name="Abt D.N."/>
            <person name="Adryan B."/>
            <person name="Aguade M."/>
            <person name="Akashi H."/>
            <person name="Anderson W.W."/>
            <person name="Aquadro C.F."/>
            <person name="Ardell D.H."/>
            <person name="Arguello R."/>
            <person name="Artieri C.G."/>
            <person name="Barbash D.A."/>
            <person name="Barker D."/>
            <person name="Barsanti P."/>
            <person name="Batterham P."/>
            <person name="Batzoglou S."/>
            <person name="Begun D."/>
            <person name="Bhutkar A."/>
            <person name="Blanco E."/>
            <person name="Bosak S.A."/>
            <person name="Bradley R.K."/>
            <person name="Brand A.D."/>
            <person name="Brent M.R."/>
            <person name="Brooks A.N."/>
            <person name="Brown R.H."/>
            <person name="Butlin R.K."/>
            <person name="Caggese C."/>
            <person name="Calvi B.R."/>
            <person name="Bernardo de Carvalho A."/>
            <person name="Caspi A."/>
            <person name="Castrezana S."/>
            <person name="Celniker S.E."/>
            <person name="Chang J.L."/>
            <person name="Chapple C."/>
            <person name="Chatterji S."/>
            <person name="Chinwalla A."/>
            <person name="Civetta A."/>
            <person name="Clifton S.W."/>
            <person name="Comeron J.M."/>
            <person name="Costello J.C."/>
            <person name="Coyne J.A."/>
            <person name="Daub J."/>
            <person name="David R.G."/>
            <person name="Delcher A.L."/>
            <person name="Delehaunty K."/>
            <person name="Do C.B."/>
            <person name="Ebling H."/>
            <person name="Edwards K."/>
            <person name="Eickbush T."/>
            <person name="Evans J.D."/>
            <person name="Filipski A."/>
            <person name="Findeiss S."/>
            <person name="Freyhult E."/>
            <person name="Fulton L."/>
            <person name="Fulton R."/>
            <person name="Garcia A.C."/>
            <person name="Gardiner A."/>
            <person name="Garfield D.A."/>
            <person name="Garvin B.E."/>
            <person name="Gibson G."/>
            <person name="Gilbert D."/>
            <person name="Gnerre S."/>
            <person name="Godfrey J."/>
            <person name="Good R."/>
            <person name="Gotea V."/>
            <person name="Gravely B."/>
            <person name="Greenberg A.J."/>
            <person name="Griffiths-Jones S."/>
            <person name="Gross S."/>
            <person name="Guigo R."/>
            <person name="Gustafson E.A."/>
            <person name="Haerty W."/>
            <person name="Hahn M.W."/>
            <person name="Halligan D.L."/>
            <person name="Halpern A.L."/>
            <person name="Halter G.M."/>
            <person name="Han M.V."/>
            <person name="Heger A."/>
            <person name="Hillier L."/>
            <person name="Hinrichs A.S."/>
            <person name="Holmes I."/>
            <person name="Hoskins R.A."/>
            <person name="Hubisz M.J."/>
            <person name="Hultmark D."/>
            <person name="Huntley M.A."/>
            <person name="Jaffe D.B."/>
            <person name="Jagadeeshan S."/>
            <person name="Jeck W.R."/>
            <person name="Johnson J."/>
            <person name="Jones C.D."/>
            <person name="Jordan W.C."/>
            <person name="Karpen G.H."/>
            <person name="Kataoka E."/>
            <person name="Keightley P.D."/>
            <person name="Kheradpour P."/>
            <person name="Kirkness E.F."/>
            <person name="Koerich L.B."/>
            <person name="Kristiansen K."/>
            <person name="Kudrna D."/>
            <person name="Kulathinal R.J."/>
            <person name="Kumar S."/>
            <person name="Kwok R."/>
            <person name="Lander E."/>
            <person name="Langley C.H."/>
            <person name="Lapoint R."/>
            <person name="Lazzaro B.P."/>
            <person name="Lee S.J."/>
            <person name="Levesque L."/>
            <person name="Li R."/>
            <person name="Lin C.F."/>
            <person name="Lin M.F."/>
            <person name="Lindblad-Toh K."/>
            <person name="Llopart A."/>
            <person name="Long M."/>
            <person name="Low L."/>
            <person name="Lozovsky E."/>
            <person name="Lu J."/>
            <person name="Luo M."/>
            <person name="Machado C.A."/>
            <person name="Makalowski W."/>
            <person name="Marzo M."/>
            <person name="Matsuda M."/>
            <person name="Matzkin L."/>
            <person name="McAllister B."/>
            <person name="McBride C.S."/>
            <person name="McKernan B."/>
            <person name="McKernan K."/>
            <person name="Mendez-Lago M."/>
            <person name="Minx P."/>
            <person name="Mollenhauer M.U."/>
            <person name="Montooth K."/>
            <person name="Mount S.M."/>
            <person name="Mu X."/>
            <person name="Myers E."/>
            <person name="Negre B."/>
            <person name="Newfeld S."/>
            <person name="Nielsen R."/>
            <person name="Noor M.A."/>
            <person name="O'Grady P."/>
            <person name="Pachter L."/>
            <person name="Papaceit M."/>
            <person name="Parisi M.J."/>
            <person name="Parisi M."/>
            <person name="Parts L."/>
            <person name="Pedersen J.S."/>
            <person name="Pesole G."/>
            <person name="Phillippy A.M."/>
            <person name="Ponting C.P."/>
            <person name="Pop M."/>
            <person name="Porcelli D."/>
            <person name="Powell J.R."/>
            <person name="Prohaska S."/>
            <person name="Pruitt K."/>
            <person name="Puig M."/>
            <person name="Quesneville H."/>
            <person name="Ram K.R."/>
            <person name="Rand D."/>
            <person name="Rasmussen M.D."/>
            <person name="Reed L.K."/>
            <person name="Reenan R."/>
            <person name="Reily A."/>
            <person name="Remington K.A."/>
            <person name="Rieger T.T."/>
            <person name="Ritchie M.G."/>
            <person name="Robin C."/>
            <person name="Rogers Y.H."/>
            <person name="Rohde C."/>
            <person name="Rozas J."/>
            <person name="Rubenfield M.J."/>
            <person name="Ruiz A."/>
            <person name="Russo S."/>
            <person name="Salzberg S.L."/>
            <person name="Sanchez-Gracia A."/>
            <person name="Saranga D.J."/>
            <person name="Sato H."/>
            <person name="Schaeffer S.W."/>
            <person name="Schatz M.C."/>
            <person name="Schlenke T."/>
            <person name="Schwartz R."/>
            <person name="Segarra C."/>
            <person name="Singh R.S."/>
            <person name="Sirot L."/>
            <person name="Sirota M."/>
            <person name="Sisneros N.B."/>
            <person name="Smith C.D."/>
            <person name="Smith T.F."/>
            <person name="Spieth J."/>
            <person name="Stage D.E."/>
            <person name="Stark A."/>
            <person name="Stephan W."/>
            <person name="Strausberg R.L."/>
            <person name="Strempel S."/>
            <person name="Sturgill D."/>
            <person name="Sutton G."/>
            <person name="Sutton G.G."/>
            <person name="Tao W."/>
            <person name="Teichmann S."/>
            <person name="Tobari Y.N."/>
            <person name="Tomimura Y."/>
            <person name="Tsolas J.M."/>
            <person name="Valente V.L."/>
            <person name="Venter E."/>
            <person name="Venter J.C."/>
            <person name="Vicario S."/>
            <person name="Vieira F.G."/>
            <person name="Vilella A.J."/>
            <person name="Villasante A."/>
            <person name="Walenz B."/>
            <person name="Wang J."/>
            <person name="Wasserman M."/>
            <person name="Watts T."/>
            <person name="Wilson D."/>
            <person name="Wilson R.K."/>
            <person name="Wing R.A."/>
            <person name="Wolfner M.F."/>
            <person name="Wong A."/>
            <person name="Wong G.K."/>
            <person name="Wu C.I."/>
            <person name="Wu G."/>
            <person name="Yamamoto D."/>
            <person name="Yang H.P."/>
            <person name="Yang S.P."/>
            <person name="Yorke J.A."/>
            <person name="Yoshida K."/>
            <person name="Zdobnov E."/>
            <person name="Zhang P."/>
            <person name="Zhang Y."/>
            <person name="Zimin A.V."/>
            <person name="Baldwin J."/>
            <person name="Abdouelleil A."/>
            <person name="Abdulkadir J."/>
            <person name="Abebe A."/>
            <person name="Abera B."/>
            <person name="Abreu J."/>
            <person name="Acer S.C."/>
            <person name="Aftuck L."/>
            <person name="Alexander A."/>
            <person name="An P."/>
            <person name="Anderson E."/>
            <person name="Anderson S."/>
            <person name="Arachi H."/>
            <person name="Azer M."/>
            <person name="Bachantsang P."/>
            <person name="Barry A."/>
            <person name="Bayul T."/>
            <person name="Berlin A."/>
            <person name="Bessette D."/>
            <person name="Bloom T."/>
            <person name="Blye J."/>
            <person name="Boguslavskiy L."/>
            <person name="Bonnet C."/>
            <person name="Boukhgalter B."/>
            <person name="Bourzgui I."/>
            <person name="Brown A."/>
            <person name="Cahill P."/>
            <person name="Channer S."/>
            <person name="Cheshatsang Y."/>
            <person name="Chuda L."/>
            <person name="Citroen M."/>
            <person name="Collymore A."/>
            <person name="Cooke P."/>
            <person name="Costello M."/>
            <person name="D'Aco K."/>
            <person name="Daza R."/>
            <person name="De Haan G."/>
            <person name="DeGray S."/>
            <person name="DeMaso C."/>
            <person name="Dhargay N."/>
            <person name="Dooley K."/>
            <person name="Dooley E."/>
            <person name="Doricent M."/>
            <person name="Dorje P."/>
            <person name="Dorjee K."/>
            <person name="Dupes A."/>
            <person name="Elong R."/>
            <person name="Falk J."/>
            <person name="Farina A."/>
            <person name="Faro S."/>
            <person name="Ferguson D."/>
            <person name="Fisher S."/>
            <person name="Foley C.D."/>
            <person name="Franke A."/>
            <person name="Friedrich D."/>
            <person name="Gadbois L."/>
            <person name="Gearin G."/>
            <person name="Gearin C.R."/>
            <person name="Giannoukos G."/>
            <person name="Goode T."/>
            <person name="Graham J."/>
            <person name="Grandbois E."/>
            <person name="Grewal S."/>
            <person name="Gyaltsen K."/>
            <person name="Hafez N."/>
            <person name="Hagos B."/>
            <person name="Hall J."/>
            <person name="Henson C."/>
            <person name="Hollinger A."/>
            <person name="Honan T."/>
            <person name="Huard M.D."/>
            <person name="Hughes L."/>
            <person name="Hurhula B."/>
            <person name="Husby M.E."/>
            <person name="Kamat A."/>
            <person name="Kanga B."/>
            <person name="Kashin S."/>
            <person name="Khazanovich D."/>
            <person name="Kisner P."/>
            <person name="Lance K."/>
            <person name="Lara M."/>
            <person name="Lee W."/>
            <person name="Lennon N."/>
            <person name="Letendre F."/>
            <person name="LeVine R."/>
            <person name="Lipovsky A."/>
            <person name="Liu X."/>
            <person name="Liu J."/>
            <person name="Liu S."/>
            <person name="Lokyitsang T."/>
            <person name="Lokyitsang Y."/>
            <person name="Lubonja R."/>
            <person name="Lui A."/>
            <person name="MacDonald P."/>
            <person name="Magnisalis V."/>
            <person name="Maru K."/>
            <person name="Matthews C."/>
            <person name="McCusker W."/>
            <person name="McDonough S."/>
            <person name="Mehta T."/>
            <person name="Meldrim J."/>
            <person name="Meneus L."/>
            <person name="Mihai O."/>
            <person name="Mihalev A."/>
            <person name="Mihova T."/>
            <person name="Mittelman R."/>
            <person name="Mlenga V."/>
            <person name="Montmayeur A."/>
            <person name="Mulrain L."/>
            <person name="Navidi A."/>
            <person name="Naylor J."/>
            <person name="Negash T."/>
            <person name="Nguyen T."/>
            <person name="Nguyen N."/>
            <person name="Nicol R."/>
            <person name="Norbu C."/>
            <person name="Norbu N."/>
            <person name="Novod N."/>
            <person name="O'Neill B."/>
            <person name="Osman S."/>
            <person name="Markiewicz E."/>
            <person name="Oyono O.L."/>
            <person name="Patti C."/>
            <person name="Phunkhang P."/>
            <person name="Pierre F."/>
            <person name="Priest M."/>
            <person name="Raghuraman S."/>
            <person name="Rege F."/>
            <person name="Reyes R."/>
            <person name="Rise C."/>
            <person name="Rogov P."/>
            <person name="Ross K."/>
            <person name="Ryan E."/>
            <person name="Settipalli S."/>
            <person name="Shea T."/>
            <person name="Sherpa N."/>
            <person name="Shi L."/>
            <person name="Shih D."/>
            <person name="Sparrow T."/>
            <person name="Spaulding J."/>
            <person name="Stalker J."/>
            <person name="Stange-Thomann N."/>
            <person name="Stavropoulos S."/>
            <person name="Stone C."/>
            <person name="Strader C."/>
            <person name="Tesfaye S."/>
            <person name="Thomson T."/>
            <person name="Thoulutsang Y."/>
            <person name="Thoulutsang D."/>
            <person name="Topham K."/>
            <person name="Topping I."/>
            <person name="Tsamla T."/>
            <person name="Vassiliev H."/>
            <person name="Vo A."/>
            <person name="Wangchuk T."/>
            <person name="Wangdi T."/>
            <person name="Weiand M."/>
            <person name="Wilkinson J."/>
            <person name="Wilson A."/>
            <person name="Yadav S."/>
            <person name="Young G."/>
            <person name="Yu Q."/>
            <person name="Zembek L."/>
            <person name="Zhong D."/>
            <person name="Zimmer A."/>
            <person name="Zwirko Z."/>
            <person name="Jaffe D.B."/>
            <person name="Alvarez P."/>
            <person name="Brockman W."/>
            <person name="Butler J."/>
            <person name="Chin C."/>
            <person name="Gnerre S."/>
            <person name="Grabherr M."/>
            <person name="Kleber M."/>
            <person name="Mauceli E."/>
            <person name="MacCallum I."/>
        </authorList>
    </citation>
    <scope>NUCLEOTIDE SEQUENCE [LARGE SCALE GENOMIC DNA]</scope>
    <source>
        <strain evidence="1">MV2-25</strain>
    </source>
</reference>
<dbReference type="AlphaFoldDB" id="A0A0R3P2J1"/>
<sequence length="54" mass="6399">MKVCSGRVINVFQLEELMAVVVRNEDYDWQALEDYCEYKEDYSSGMRQSNRSGR</sequence>
<accession>A0A0R3P2J1</accession>
<evidence type="ECO:0000313" key="1">
    <source>
        <dbReference type="EMBL" id="KRT05749.1"/>
    </source>
</evidence>
<gene>
    <name evidence="1" type="primary">Dpse\GA33039</name>
    <name evidence="1" type="ORF">Dpse_GA33039</name>
</gene>
<dbReference type="GO" id="GO:0004842">
    <property type="term" value="F:ubiquitin-protein transferase activity"/>
    <property type="evidence" value="ECO:0007669"/>
    <property type="project" value="InterPro"/>
</dbReference>
<dbReference type="EMBL" id="CH675852">
    <property type="protein sequence ID" value="KRT05749.1"/>
    <property type="molecule type" value="Genomic_DNA"/>
</dbReference>
<protein>
    <submittedName>
        <fullName evidence="1">Uncharacterized protein</fullName>
    </submittedName>
</protein>
<dbReference type="SUPFAM" id="SSF56204">
    <property type="entry name" value="Hect, E3 ligase catalytic domain"/>
    <property type="match status" value="1"/>
</dbReference>
<reference evidence="1" key="4">
    <citation type="submission" date="2015-11" db="EMBL/GenBank/DDBJ databases">
        <authorList>
            <consortium name="FlyBase"/>
        </authorList>
    </citation>
    <scope>NUCLEOTIDE SEQUENCE</scope>
    <source>
        <strain evidence="1">MV2-25</strain>
    </source>
</reference>
<organism evidence="1">
    <name type="scientific">Drosophila pseudoobscura pseudoobscura</name>
    <name type="common">Fruit fly</name>
    <dbReference type="NCBI Taxonomy" id="46245"/>
    <lineage>
        <taxon>Eukaryota</taxon>
        <taxon>Metazoa</taxon>
        <taxon>Ecdysozoa</taxon>
        <taxon>Arthropoda</taxon>
        <taxon>Hexapoda</taxon>
        <taxon>Insecta</taxon>
        <taxon>Pterygota</taxon>
        <taxon>Neoptera</taxon>
        <taxon>Endopterygota</taxon>
        <taxon>Diptera</taxon>
        <taxon>Brachycera</taxon>
        <taxon>Muscomorpha</taxon>
        <taxon>Ephydroidea</taxon>
        <taxon>Drosophilidae</taxon>
        <taxon>Drosophila</taxon>
        <taxon>Sophophora</taxon>
    </lineage>
</organism>
<name>A0A0R3P2J1_DROPS</name>
<reference evidence="1" key="3">
    <citation type="journal article" date="2012" name="PLoS ONE">
        <title>Mind the gap: upgrading genomes with Pacific Biosciences RS long-read sequencing technology.</title>
        <authorList>
            <person name="English A.C."/>
            <person name="Richards S."/>
            <person name="Han Y."/>
            <person name="Wang M."/>
            <person name="Vee V."/>
            <person name="Qu J."/>
            <person name="Qin X."/>
            <person name="Muzny D.M."/>
            <person name="Reid J.G."/>
            <person name="Worley K.C."/>
            <person name="Gibbs R.A."/>
        </authorList>
    </citation>
    <scope>NUCLEOTIDE SEQUENCE</scope>
    <source>
        <strain evidence="1">MV2-25</strain>
    </source>
</reference>
<reference evidence="1" key="1">
    <citation type="journal article" date="2005" name="Genome Res.">
        <title>Comparative genome sequencing of Drosophila pseudoobscura: chromosomal, gene, and cis-element evolution.</title>
        <authorList>
            <person name="Richards S."/>
            <person name="Liu Y."/>
            <person name="Bettencourt B.R."/>
            <person name="Hradecky P."/>
            <person name="Letovsky S."/>
            <person name="Nielsen R."/>
            <person name="Thornton K."/>
            <person name="Hubisz M.J."/>
            <person name="Chen R."/>
            <person name="Meisel R.P."/>
            <person name="Couronne O."/>
            <person name="Hua S."/>
            <person name="Smith M.A."/>
            <person name="Zhang P."/>
            <person name="Liu J."/>
            <person name="Bussemaker H.J."/>
            <person name="van Batenburg M.F."/>
            <person name="Howells S.L."/>
            <person name="Scherer S.E."/>
            <person name="Sodergren E."/>
            <person name="Matthews B.B."/>
            <person name="Crosby M.A."/>
            <person name="Schroeder A.J."/>
            <person name="Ortiz-Barrientos D."/>
            <person name="Rives C.M."/>
            <person name="Metzker M.L."/>
            <person name="Muzny D.M."/>
            <person name="Scott G."/>
            <person name="Steffen D."/>
            <person name="Wheeler D.A."/>
            <person name="Worley K.C."/>
            <person name="Havlak P."/>
            <person name="Durbin K.J."/>
            <person name="Egan A."/>
            <person name="Gill R."/>
            <person name="Hume J."/>
            <person name="Morgan M.B."/>
            <person name="Miner G."/>
            <person name="Hamilton C."/>
            <person name="Huang Y."/>
            <person name="Waldron L."/>
            <person name="Verduzco D."/>
            <person name="Clerc-Blankenburg K.P."/>
            <person name="Dubchak I."/>
            <person name="Noor M.A."/>
            <person name="Anderson W."/>
            <person name="White K.P."/>
            <person name="Clark A.G."/>
            <person name="Schaeffer S.W."/>
            <person name="Gelbart W."/>
            <person name="Weinstock G.M."/>
            <person name="Gibbs R.A."/>
        </authorList>
    </citation>
    <scope>NUCLEOTIDE SEQUENCE [LARGE SCALE GENOMIC DNA]</scope>
    <source>
        <strain evidence="1">MV2-25</strain>
    </source>
</reference>